<keyword evidence="2" id="KW-0472">Membrane</keyword>
<feature type="transmembrane region" description="Helical" evidence="2">
    <location>
        <begin position="266"/>
        <end position="297"/>
    </location>
</feature>
<keyword evidence="2" id="KW-0812">Transmembrane</keyword>
<sequence length="455" mass="53216">MAKPSILNSVERKFILLIGDTLIILASLNLLVNHAIDEKYISLKLKFIVFAIGITSYLVLAYILDFYNLEKVSKRRYFLPQSVYISSLYVFVVFLSCVIFFDISFWRGPLLIFLLLTPVEIGLWRLFFSNVFKIIPVTKNVIYIYEDATYDSLRQDMAAINGNDMETFYKVKLTFSIDQNTLINKKYFLSAAEKIDTWIINTKSYNNLPKELEKIILRSMLRGKEVISYTSFYENTYEALPIKSHNDSFYEILQFKNKKIRYLIKIFNFLVNFCLALFVGIIFALVTPFVFILNLIFNRGPLFYTQKRVGQHGKEFSIYKFRSMVVDAEKTGAKMATKNDARITPFGRILRLFRIDELPQIISVINGDMQFIGPRPERKIFVKQLNEITPFYNIRHLIKPGITGWAQVKYKYGENLEDSIKKLEYDLYYIKNKSVTLDLRIIFKTVTTVLFSRGV</sequence>
<evidence type="ECO:0000313" key="5">
    <source>
        <dbReference type="Proteomes" id="UP000184406"/>
    </source>
</evidence>
<dbReference type="PANTHER" id="PTHR30576:SF0">
    <property type="entry name" value="UNDECAPRENYL-PHOSPHATE N-ACETYLGALACTOSAMINYL 1-PHOSPHATE TRANSFERASE-RELATED"/>
    <property type="match status" value="1"/>
</dbReference>
<dbReference type="SUPFAM" id="SSF103473">
    <property type="entry name" value="MFS general substrate transporter"/>
    <property type="match status" value="1"/>
</dbReference>
<dbReference type="RefSeq" id="WP_072860109.1">
    <property type="nucleotide sequence ID" value="NZ_FQUX01000001.1"/>
</dbReference>
<feature type="transmembrane region" description="Helical" evidence="2">
    <location>
        <begin position="48"/>
        <end position="67"/>
    </location>
</feature>
<keyword evidence="4" id="KW-0808">Transferase</keyword>
<organism evidence="4 5">
    <name type="scientific">Arenibacter palladensis</name>
    <dbReference type="NCBI Taxonomy" id="237373"/>
    <lineage>
        <taxon>Bacteria</taxon>
        <taxon>Pseudomonadati</taxon>
        <taxon>Bacteroidota</taxon>
        <taxon>Flavobacteriia</taxon>
        <taxon>Flavobacteriales</taxon>
        <taxon>Flavobacteriaceae</taxon>
        <taxon>Arenibacter</taxon>
    </lineage>
</organism>
<comment type="similarity">
    <text evidence="1">Belongs to the bacterial sugar transferase family.</text>
</comment>
<accession>A0A1M4U230</accession>
<evidence type="ECO:0000259" key="3">
    <source>
        <dbReference type="Pfam" id="PF02397"/>
    </source>
</evidence>
<keyword evidence="2" id="KW-1133">Transmembrane helix</keyword>
<dbReference type="InterPro" id="IPR003362">
    <property type="entry name" value="Bact_transf"/>
</dbReference>
<gene>
    <name evidence="4" type="ORF">SAMN03080594_101462</name>
</gene>
<evidence type="ECO:0000256" key="1">
    <source>
        <dbReference type="ARBA" id="ARBA00006464"/>
    </source>
</evidence>
<proteinExistence type="inferred from homology"/>
<reference evidence="5" key="1">
    <citation type="submission" date="2016-11" db="EMBL/GenBank/DDBJ databases">
        <authorList>
            <person name="Varghese N."/>
            <person name="Submissions S."/>
        </authorList>
    </citation>
    <scope>NUCLEOTIDE SEQUENCE [LARGE SCALE GENOMIC DNA]</scope>
    <source>
        <strain evidence="5">DSM 17539</strain>
    </source>
</reference>
<dbReference type="Proteomes" id="UP000184406">
    <property type="component" value="Unassembled WGS sequence"/>
</dbReference>
<dbReference type="AlphaFoldDB" id="A0A1M4U230"/>
<evidence type="ECO:0000256" key="2">
    <source>
        <dbReference type="SAM" id="Phobius"/>
    </source>
</evidence>
<dbReference type="OrthoDB" id="9808602at2"/>
<feature type="domain" description="Bacterial sugar transferase" evidence="3">
    <location>
        <begin position="271"/>
        <end position="450"/>
    </location>
</feature>
<keyword evidence="5" id="KW-1185">Reference proteome</keyword>
<dbReference type="PANTHER" id="PTHR30576">
    <property type="entry name" value="COLANIC BIOSYNTHESIS UDP-GLUCOSE LIPID CARRIER TRANSFERASE"/>
    <property type="match status" value="1"/>
</dbReference>
<feature type="transmembrane region" description="Helical" evidence="2">
    <location>
        <begin position="14"/>
        <end position="36"/>
    </location>
</feature>
<protein>
    <submittedName>
        <fullName evidence="4">Exopolysaccharide biosynthesis polyprenyl glycosylphosphotransferase</fullName>
    </submittedName>
</protein>
<dbReference type="Pfam" id="PF02397">
    <property type="entry name" value="Bac_transf"/>
    <property type="match status" value="1"/>
</dbReference>
<dbReference type="GO" id="GO:0016780">
    <property type="term" value="F:phosphotransferase activity, for other substituted phosphate groups"/>
    <property type="evidence" value="ECO:0007669"/>
    <property type="project" value="TreeGrafter"/>
</dbReference>
<evidence type="ECO:0000313" key="4">
    <source>
        <dbReference type="EMBL" id="SHE50634.1"/>
    </source>
</evidence>
<dbReference type="EMBL" id="FQUX01000001">
    <property type="protein sequence ID" value="SHE50634.1"/>
    <property type="molecule type" value="Genomic_DNA"/>
</dbReference>
<dbReference type="InterPro" id="IPR036259">
    <property type="entry name" value="MFS_trans_sf"/>
</dbReference>
<name>A0A1M4U230_9FLAO</name>
<feature type="transmembrane region" description="Helical" evidence="2">
    <location>
        <begin position="112"/>
        <end position="132"/>
    </location>
</feature>
<feature type="transmembrane region" description="Helical" evidence="2">
    <location>
        <begin position="88"/>
        <end position="106"/>
    </location>
</feature>